<organism evidence="1 2">
    <name type="scientific">Plasmodium falciparum MaliPS096_E11</name>
    <dbReference type="NCBI Taxonomy" id="1036727"/>
    <lineage>
        <taxon>Eukaryota</taxon>
        <taxon>Sar</taxon>
        <taxon>Alveolata</taxon>
        <taxon>Apicomplexa</taxon>
        <taxon>Aconoidasida</taxon>
        <taxon>Haemosporida</taxon>
        <taxon>Plasmodiidae</taxon>
        <taxon>Plasmodium</taxon>
        <taxon>Plasmodium (Laverania)</taxon>
    </lineage>
</organism>
<dbReference type="AlphaFoldDB" id="A0A024WXZ6"/>
<sequence>MKEKLKFKSTSLCDFQKRQFVYLFKIIIGNLENKSYDIFNINVKYKEYEMLLINVIVKYCCKYACRYNCIRYYENIYIRRIR</sequence>
<proteinExistence type="predicted"/>
<accession>A0A024WXZ6</accession>
<dbReference type="Proteomes" id="UP000030699">
    <property type="component" value="Unassembled WGS sequence"/>
</dbReference>
<protein>
    <submittedName>
        <fullName evidence="1">Uncharacterized protein</fullName>
    </submittedName>
</protein>
<evidence type="ECO:0000313" key="2">
    <source>
        <dbReference type="Proteomes" id="UP000030699"/>
    </source>
</evidence>
<reference evidence="1 2" key="1">
    <citation type="submission" date="2013-02" db="EMBL/GenBank/DDBJ databases">
        <title>The Genome Annotation of Plasmodium falciparum MaliPS096_E11.</title>
        <authorList>
            <consortium name="The Broad Institute Genome Sequencing Platform"/>
            <consortium name="The Broad Institute Genome Sequencing Center for Infectious Disease"/>
            <person name="Neafsey D."/>
            <person name="Hoffman S."/>
            <person name="Volkman S."/>
            <person name="Rosenthal P."/>
            <person name="Walker B."/>
            <person name="Young S.K."/>
            <person name="Zeng Q."/>
            <person name="Gargeya S."/>
            <person name="Fitzgerald M."/>
            <person name="Haas B."/>
            <person name="Abouelleil A."/>
            <person name="Allen A.W."/>
            <person name="Alvarado L."/>
            <person name="Arachchi H.M."/>
            <person name="Berlin A.M."/>
            <person name="Chapman S.B."/>
            <person name="Gainer-Dewar J."/>
            <person name="Goldberg J."/>
            <person name="Griggs A."/>
            <person name="Gujja S."/>
            <person name="Hansen M."/>
            <person name="Howarth C."/>
            <person name="Imamovic A."/>
            <person name="Ireland A."/>
            <person name="Larimer J."/>
            <person name="McCowan C."/>
            <person name="Murphy C."/>
            <person name="Pearson M."/>
            <person name="Poon T.W."/>
            <person name="Priest M."/>
            <person name="Roberts A."/>
            <person name="Saif S."/>
            <person name="Shea T."/>
            <person name="Sisk P."/>
            <person name="Sykes S."/>
            <person name="Wortman J."/>
            <person name="Nusbaum C."/>
            <person name="Birren B."/>
        </authorList>
    </citation>
    <scope>NUCLEOTIDE SEQUENCE [LARGE SCALE GENOMIC DNA]</scope>
    <source>
        <strain evidence="1 2">MaliPS096_E11</strain>
    </source>
</reference>
<dbReference type="EMBL" id="KI925485">
    <property type="protein sequence ID" value="ETW51446.1"/>
    <property type="molecule type" value="Genomic_DNA"/>
</dbReference>
<evidence type="ECO:0000313" key="1">
    <source>
        <dbReference type="EMBL" id="ETW51446.1"/>
    </source>
</evidence>
<gene>
    <name evidence="1" type="ORF">PFMALIP_00422</name>
</gene>
<reference evidence="1 2" key="2">
    <citation type="submission" date="2013-02" db="EMBL/GenBank/DDBJ databases">
        <title>The Genome Sequence of Plasmodium falciparum MaliPS096_E11.</title>
        <authorList>
            <consortium name="The Broad Institute Genome Sequencing Platform"/>
            <consortium name="The Broad Institute Genome Sequencing Center for Infectious Disease"/>
            <person name="Neafsey D."/>
            <person name="Cheeseman I."/>
            <person name="Volkman S."/>
            <person name="Adams J."/>
            <person name="Walker B."/>
            <person name="Young S.K."/>
            <person name="Zeng Q."/>
            <person name="Gargeya S."/>
            <person name="Fitzgerald M."/>
            <person name="Haas B."/>
            <person name="Abouelleil A."/>
            <person name="Alvarado L."/>
            <person name="Arachchi H.M."/>
            <person name="Berlin A.M."/>
            <person name="Chapman S.B."/>
            <person name="Dewar J."/>
            <person name="Goldberg J."/>
            <person name="Griggs A."/>
            <person name="Gujja S."/>
            <person name="Hansen M."/>
            <person name="Howarth C."/>
            <person name="Imamovic A."/>
            <person name="Larimer J."/>
            <person name="McCowan C."/>
            <person name="Murphy C."/>
            <person name="Neiman D."/>
            <person name="Pearson M."/>
            <person name="Priest M."/>
            <person name="Roberts A."/>
            <person name="Saif S."/>
            <person name="Shea T."/>
            <person name="Sisk P."/>
            <person name="Sykes S."/>
            <person name="Wortman J."/>
            <person name="Nusbaum C."/>
            <person name="Birren B."/>
        </authorList>
    </citation>
    <scope>NUCLEOTIDE SEQUENCE [LARGE SCALE GENOMIC DNA]</scope>
    <source>
        <strain evidence="1 2">MaliPS096_E11</strain>
    </source>
</reference>
<name>A0A024WXZ6_PLAFA</name>